<dbReference type="GO" id="GO:0015889">
    <property type="term" value="P:cobalamin transport"/>
    <property type="evidence" value="ECO:0007669"/>
    <property type="project" value="UniProtKB-UniRule"/>
</dbReference>
<dbReference type="InterPro" id="IPR037294">
    <property type="entry name" value="ABC_BtuC-like"/>
</dbReference>
<dbReference type="HAMAP" id="MF_01004">
    <property type="entry name" value="BtuC"/>
    <property type="match status" value="1"/>
</dbReference>
<dbReference type="GO" id="GO:0090482">
    <property type="term" value="F:vitamin transmembrane transporter activity"/>
    <property type="evidence" value="ECO:0007669"/>
    <property type="project" value="UniProtKB-UniRule"/>
</dbReference>
<feature type="transmembrane region" description="Helical" evidence="9">
    <location>
        <begin position="89"/>
        <end position="108"/>
    </location>
</feature>
<evidence type="ECO:0000313" key="10">
    <source>
        <dbReference type="EMBL" id="CDZ83599.1"/>
    </source>
</evidence>
<organism evidence="10">
    <name type="scientific">Citrobacter koseri</name>
    <name type="common">Citrobacter diversus</name>
    <dbReference type="NCBI Taxonomy" id="545"/>
    <lineage>
        <taxon>Bacteria</taxon>
        <taxon>Pseudomonadati</taxon>
        <taxon>Pseudomonadota</taxon>
        <taxon>Gammaproteobacteria</taxon>
        <taxon>Enterobacterales</taxon>
        <taxon>Enterobacteriaceae</taxon>
        <taxon>Citrobacter</taxon>
    </lineage>
</organism>
<dbReference type="EMBL" id="LK931336">
    <property type="protein sequence ID" value="CDZ83599.1"/>
    <property type="molecule type" value="Genomic_DNA"/>
</dbReference>
<dbReference type="SUPFAM" id="SSF81345">
    <property type="entry name" value="ABC transporter involved in vitamin B12 uptake, BtuC"/>
    <property type="match status" value="1"/>
</dbReference>
<protein>
    <recommendedName>
        <fullName evidence="9">Vitamin B12 import system permease protein BtuC</fullName>
    </recommendedName>
</protein>
<dbReference type="FunFam" id="1.10.3470.10:FF:000001">
    <property type="entry name" value="Vitamin B12 ABC transporter permease BtuC"/>
    <property type="match status" value="1"/>
</dbReference>
<feature type="transmembrane region" description="Helical" evidence="9">
    <location>
        <begin position="275"/>
        <end position="297"/>
    </location>
</feature>
<evidence type="ECO:0000256" key="7">
    <source>
        <dbReference type="ARBA" id="ARBA00022989"/>
    </source>
</evidence>
<dbReference type="PANTHER" id="PTHR30472:SF29">
    <property type="entry name" value="VITAMIN B12 IMPORT SYSTEM PERMEASE PROTEIN BTUC"/>
    <property type="match status" value="1"/>
</dbReference>
<dbReference type="CDD" id="cd06550">
    <property type="entry name" value="TM_ABC_iron-siderophores_like"/>
    <property type="match status" value="1"/>
</dbReference>
<feature type="transmembrane region" description="Helical" evidence="9">
    <location>
        <begin position="114"/>
        <end position="133"/>
    </location>
</feature>
<dbReference type="PANTHER" id="PTHR30472">
    <property type="entry name" value="FERRIC ENTEROBACTIN TRANSPORT SYSTEM PERMEASE PROTEIN"/>
    <property type="match status" value="1"/>
</dbReference>
<dbReference type="NCBIfam" id="NF003001">
    <property type="entry name" value="PRK03784.1"/>
    <property type="match status" value="1"/>
</dbReference>
<evidence type="ECO:0000256" key="6">
    <source>
        <dbReference type="ARBA" id="ARBA00022692"/>
    </source>
</evidence>
<dbReference type="PATRIC" id="fig|545.12.peg.1730"/>
<evidence type="ECO:0000256" key="5">
    <source>
        <dbReference type="ARBA" id="ARBA00022519"/>
    </source>
</evidence>
<gene>
    <name evidence="9" type="primary">btuC</name>
    <name evidence="10" type="ORF">BN1086_01723</name>
</gene>
<dbReference type="Gene3D" id="1.10.3470.10">
    <property type="entry name" value="ABC transporter involved in vitamin B12 uptake, BtuC"/>
    <property type="match status" value="1"/>
</dbReference>
<keyword evidence="4 9" id="KW-1003">Cell membrane</keyword>
<comment type="subcellular location">
    <subcellularLocation>
        <location evidence="1 9">Cell membrane</location>
        <topology evidence="1 9">Multi-pass membrane protein</topology>
    </subcellularLocation>
</comment>
<keyword evidence="6 9" id="KW-0812">Transmembrane</keyword>
<dbReference type="RefSeq" id="WP_199977115.1">
    <property type="nucleotide sequence ID" value="NZ_JADVIJ010000001.1"/>
</dbReference>
<evidence type="ECO:0000256" key="4">
    <source>
        <dbReference type="ARBA" id="ARBA00022475"/>
    </source>
</evidence>
<evidence type="ECO:0000256" key="8">
    <source>
        <dbReference type="ARBA" id="ARBA00023136"/>
    </source>
</evidence>
<keyword evidence="3 9" id="KW-0813">Transport</keyword>
<dbReference type="Pfam" id="PF01032">
    <property type="entry name" value="FecCD"/>
    <property type="match status" value="1"/>
</dbReference>
<dbReference type="GO" id="GO:0005886">
    <property type="term" value="C:plasma membrane"/>
    <property type="evidence" value="ECO:0007669"/>
    <property type="project" value="UniProtKB-SubCell"/>
</dbReference>
<dbReference type="InterPro" id="IPR023691">
    <property type="entry name" value="ABC_transptr_BtuC"/>
</dbReference>
<evidence type="ECO:0000256" key="3">
    <source>
        <dbReference type="ARBA" id="ARBA00022448"/>
    </source>
</evidence>
<feature type="transmembrane region" description="Helical" evidence="9">
    <location>
        <begin position="145"/>
        <end position="168"/>
    </location>
</feature>
<feature type="transmembrane region" description="Helical" evidence="9">
    <location>
        <begin position="303"/>
        <end position="322"/>
    </location>
</feature>
<feature type="transmembrane region" description="Helical" evidence="9">
    <location>
        <begin position="58"/>
        <end position="77"/>
    </location>
</feature>
<sequence>MLTFACQQQRRNVRWLSSLSVLMLLAVVLSLCAGDQWIGPGDWFSARGELFVWQIRLPRTLAVLLVGAALALSGAVMQALFENPLAEPGLLGVSNGAGVGLIAAVLLGQGQLPGWALGVCAIAGALIITLILLRFARRHLSTSRLLLAGVALGIICSAMMTWAIYFSTSFDLRQLMYWMMGGFGGVDWQQTWLMIALIPVSLWICCQSQPMNILALGETSARQLGLPLWFWRNLLVVATGWMVGVSVALAGSIGFIGLVIPHILRLCGLSDHRALLPGCALAGAIALLLADVIARLALASAELPIGVVTATMGAPVFIWLLLKSRR</sequence>
<accession>A0A078LHQ4</accession>
<dbReference type="AlphaFoldDB" id="A0A078LHQ4"/>
<keyword evidence="5" id="KW-0997">Cell inner membrane</keyword>
<dbReference type="InterPro" id="IPR000522">
    <property type="entry name" value="ABC_transptr_permease_BtuC"/>
</dbReference>
<comment type="similarity">
    <text evidence="2 9">Belongs to the binding-protein-dependent transport system permease family. FecCD subfamily.</text>
</comment>
<keyword evidence="7 9" id="KW-1133">Transmembrane helix</keyword>
<keyword evidence="8 9" id="KW-0472">Membrane</keyword>
<comment type="subunit">
    <text evidence="9">The complex is composed of two ATP-binding proteins (BtuD), two transmembrane proteins (BtuC) and a solute-binding protein (BtuF).</text>
</comment>
<comment type="function">
    <text evidence="9">Part of the ABC transporter complex BtuCDF involved in vitamin B12 import. Involved in the translocation of the substrate across the membrane.</text>
</comment>
<proteinExistence type="inferred from homology"/>
<evidence type="ECO:0000256" key="9">
    <source>
        <dbReference type="HAMAP-Rule" id="MF_01004"/>
    </source>
</evidence>
<feature type="transmembrane region" description="Helical" evidence="9">
    <location>
        <begin position="188"/>
        <end position="206"/>
    </location>
</feature>
<reference evidence="10" key="1">
    <citation type="submission" date="2014-06" db="EMBL/GenBank/DDBJ databases">
        <authorList>
            <person name="Urmite Genomes Urmite Genomes"/>
        </authorList>
    </citation>
    <scope>NUCLEOTIDE SEQUENCE</scope>
</reference>
<evidence type="ECO:0000256" key="2">
    <source>
        <dbReference type="ARBA" id="ARBA00007935"/>
    </source>
</evidence>
<evidence type="ECO:0000256" key="1">
    <source>
        <dbReference type="ARBA" id="ARBA00004651"/>
    </source>
</evidence>
<name>A0A078LHQ4_CITKO</name>
<feature type="transmembrane region" description="Helical" evidence="9">
    <location>
        <begin position="243"/>
        <end position="263"/>
    </location>
</feature>